<dbReference type="AlphaFoldDB" id="A0A0K0F9J1"/>
<organism evidence="6 7">
    <name type="scientific">Strongyloides venezuelensis</name>
    <name type="common">Threadworm</name>
    <dbReference type="NCBI Taxonomy" id="75913"/>
    <lineage>
        <taxon>Eukaryota</taxon>
        <taxon>Metazoa</taxon>
        <taxon>Ecdysozoa</taxon>
        <taxon>Nematoda</taxon>
        <taxon>Chromadorea</taxon>
        <taxon>Rhabditida</taxon>
        <taxon>Tylenchina</taxon>
        <taxon>Panagrolaimomorpha</taxon>
        <taxon>Strongyloidoidea</taxon>
        <taxon>Strongyloididae</taxon>
        <taxon>Strongyloides</taxon>
    </lineage>
</organism>
<protein>
    <recommendedName>
        <fullName evidence="4">Dephospho-CoA kinase domain-containing protein</fullName>
    </recommendedName>
</protein>
<evidence type="ECO:0000256" key="5">
    <source>
        <dbReference type="SAM" id="Phobius"/>
    </source>
</evidence>
<dbReference type="GO" id="GO:0004140">
    <property type="term" value="F:dephospho-CoA kinase activity"/>
    <property type="evidence" value="ECO:0007669"/>
    <property type="project" value="InterPro"/>
</dbReference>
<dbReference type="GO" id="GO:0015937">
    <property type="term" value="P:coenzyme A biosynthetic process"/>
    <property type="evidence" value="ECO:0007669"/>
    <property type="project" value="InterPro"/>
</dbReference>
<comment type="similarity">
    <text evidence="1">Belongs to the CoaE family.</text>
</comment>
<keyword evidence="5" id="KW-0812">Transmembrane</keyword>
<dbReference type="InterPro" id="IPR027417">
    <property type="entry name" value="P-loop_NTPase"/>
</dbReference>
<dbReference type="Proteomes" id="UP000035680">
    <property type="component" value="Unassembled WGS sequence"/>
</dbReference>
<keyword evidence="5" id="KW-0472">Membrane</keyword>
<evidence type="ECO:0000256" key="4">
    <source>
        <dbReference type="ARBA" id="ARBA00044157"/>
    </source>
</evidence>
<sequence>MFLVGLTGGIATGKSTISEYMKSLNIPVVDADVIAREIVKNGTSVHKKLRESFNSSFFDPETGELNREKMAEYVFRDIEARKLLNSITHPQIKRRIILEIIKAFFKGHQFLILDIPLLFESGMAKFVQKIVVVSCNGETQANRLMKRDNITRSEAANKINAQMPLRLKKERANFIIDNNGSVEETLEIVDELISRLRKSWLGLIIKFTTGIISILIVYKVYCVFETLMKY</sequence>
<dbReference type="Pfam" id="PF01121">
    <property type="entry name" value="CoaE"/>
    <property type="match status" value="1"/>
</dbReference>
<evidence type="ECO:0000313" key="7">
    <source>
        <dbReference type="WBParaSite" id="SVE_0549200.1"/>
    </source>
</evidence>
<evidence type="ECO:0000256" key="3">
    <source>
        <dbReference type="ARBA" id="ARBA00022840"/>
    </source>
</evidence>
<evidence type="ECO:0000256" key="1">
    <source>
        <dbReference type="ARBA" id="ARBA00009018"/>
    </source>
</evidence>
<dbReference type="Gene3D" id="3.40.50.300">
    <property type="entry name" value="P-loop containing nucleotide triphosphate hydrolases"/>
    <property type="match status" value="1"/>
</dbReference>
<accession>A0A0K0F9J1</accession>
<dbReference type="FunFam" id="3.40.50.300:FF:000485">
    <property type="entry name" value="Dephospho-CoA kinase CAB5"/>
    <property type="match status" value="1"/>
</dbReference>
<dbReference type="PANTHER" id="PTHR10695:SF46">
    <property type="entry name" value="BIFUNCTIONAL COENZYME A SYNTHASE-RELATED"/>
    <property type="match status" value="1"/>
</dbReference>
<dbReference type="SUPFAM" id="SSF52540">
    <property type="entry name" value="P-loop containing nucleoside triphosphate hydrolases"/>
    <property type="match status" value="1"/>
</dbReference>
<dbReference type="CDD" id="cd02022">
    <property type="entry name" value="DPCK"/>
    <property type="match status" value="1"/>
</dbReference>
<proteinExistence type="inferred from homology"/>
<dbReference type="InterPro" id="IPR001977">
    <property type="entry name" value="Depp_CoAkinase"/>
</dbReference>
<evidence type="ECO:0000313" key="6">
    <source>
        <dbReference type="Proteomes" id="UP000035680"/>
    </source>
</evidence>
<keyword evidence="3" id="KW-0067">ATP-binding</keyword>
<dbReference type="HAMAP" id="MF_00376">
    <property type="entry name" value="Dephospho_CoA_kinase"/>
    <property type="match status" value="1"/>
</dbReference>
<dbReference type="WBParaSite" id="SVE_0549200.1">
    <property type="protein sequence ID" value="SVE_0549200.1"/>
    <property type="gene ID" value="SVE_0549200"/>
</dbReference>
<keyword evidence="5" id="KW-1133">Transmembrane helix</keyword>
<feature type="transmembrane region" description="Helical" evidence="5">
    <location>
        <begin position="200"/>
        <end position="221"/>
    </location>
</feature>
<dbReference type="GO" id="GO:0005737">
    <property type="term" value="C:cytoplasm"/>
    <property type="evidence" value="ECO:0007669"/>
    <property type="project" value="UniProtKB-ARBA"/>
</dbReference>
<dbReference type="GO" id="GO:0005524">
    <property type="term" value="F:ATP binding"/>
    <property type="evidence" value="ECO:0007669"/>
    <property type="project" value="UniProtKB-KW"/>
</dbReference>
<reference evidence="7" key="2">
    <citation type="submission" date="2015-08" db="UniProtKB">
        <authorList>
            <consortium name="WormBaseParasite"/>
        </authorList>
    </citation>
    <scope>IDENTIFICATION</scope>
</reference>
<dbReference type="PROSITE" id="PS51219">
    <property type="entry name" value="DPCK"/>
    <property type="match status" value="1"/>
</dbReference>
<evidence type="ECO:0000256" key="2">
    <source>
        <dbReference type="ARBA" id="ARBA00022741"/>
    </source>
</evidence>
<dbReference type="NCBIfam" id="TIGR00152">
    <property type="entry name" value="dephospho-CoA kinase"/>
    <property type="match status" value="1"/>
</dbReference>
<keyword evidence="2" id="KW-0547">Nucleotide-binding</keyword>
<reference evidence="6" key="1">
    <citation type="submission" date="2014-07" db="EMBL/GenBank/DDBJ databases">
        <authorList>
            <person name="Martin A.A"/>
            <person name="De Silva N."/>
        </authorList>
    </citation>
    <scope>NUCLEOTIDE SEQUENCE</scope>
</reference>
<dbReference type="STRING" id="75913.A0A0K0F9J1"/>
<dbReference type="PANTHER" id="PTHR10695">
    <property type="entry name" value="DEPHOSPHO-COA KINASE-RELATED"/>
    <property type="match status" value="1"/>
</dbReference>
<keyword evidence="6" id="KW-1185">Reference proteome</keyword>
<name>A0A0K0F9J1_STRVS</name>